<dbReference type="PANTHER" id="PTHR44943:SF4">
    <property type="entry name" value="TPR REPEAT-CONTAINING PROTEIN MJ0798"/>
    <property type="match status" value="1"/>
</dbReference>
<dbReference type="OrthoDB" id="1658288at2759"/>
<dbReference type="SMART" id="SM00028">
    <property type="entry name" value="TPR"/>
    <property type="match status" value="5"/>
</dbReference>
<dbReference type="OMA" id="CLNENCH"/>
<evidence type="ECO:0000256" key="2">
    <source>
        <dbReference type="ARBA" id="ARBA00022803"/>
    </source>
</evidence>
<dbReference type="PROSITE" id="PS50293">
    <property type="entry name" value="TPR_REGION"/>
    <property type="match status" value="1"/>
</dbReference>
<dbReference type="AlphaFoldDB" id="A0A8S1XBX7"/>
<dbReference type="InterPro" id="IPR051685">
    <property type="entry name" value="Ycf3/AcsC/BcsC/TPR_MFPF"/>
</dbReference>
<evidence type="ECO:0000313" key="6">
    <source>
        <dbReference type="Proteomes" id="UP000683925"/>
    </source>
</evidence>
<sequence length="439" mass="52327">MFNTQKAQNCQLHKSQICIGFCISKNCPSNSFYCQKCLEQDHGDHRESCKEFGLITKDFSNLIKEKKNNLDKVKVKQIELHQLGRYQIYAYERQIDELRNIQRYFSKQKYRCLSNTEIKILKQQFSPDQQLEDCKIQQGLENELVQMEQLIQSLELIKKDCLINRKYQLIKYIKRWLSIGGYMCLSIIISMIFTYFFLLLTFAMLWIYLETEEQKQPIKNKSFLEPIIDQTQYFTQANDLYLKEKYREAIIYYNKAIHLRQDNASIYFYKGNALAKLQYFELAVQNYNKALKINSENDAVYMNKGYALIQLNRFNQAIDCYDLAIRINFHNDEAYYNKGRVLHQVERYLEAIESYNKAININPNNQHYYNSKGLTLHNLKEYRQALQSYDFALKVSINHEIIANKSIVQQNLDNSLLNLDKFDKAQEFKNQDTLLEIRK</sequence>
<evidence type="ECO:0000256" key="4">
    <source>
        <dbReference type="SAM" id="Phobius"/>
    </source>
</evidence>
<keyword evidence="4" id="KW-1133">Transmembrane helix</keyword>
<dbReference type="Proteomes" id="UP000683925">
    <property type="component" value="Unassembled WGS sequence"/>
</dbReference>
<evidence type="ECO:0000256" key="3">
    <source>
        <dbReference type="PROSITE-ProRule" id="PRU00339"/>
    </source>
</evidence>
<accession>A0A8S1XBX7</accession>
<keyword evidence="1" id="KW-0677">Repeat</keyword>
<protein>
    <recommendedName>
        <fullName evidence="7">Tetratricopeptide repeat protein</fullName>
    </recommendedName>
</protein>
<keyword evidence="4" id="KW-0472">Membrane</keyword>
<dbReference type="PROSITE" id="PS50005">
    <property type="entry name" value="TPR"/>
    <property type="match status" value="3"/>
</dbReference>
<feature type="transmembrane region" description="Helical" evidence="4">
    <location>
        <begin position="176"/>
        <end position="209"/>
    </location>
</feature>
<keyword evidence="4" id="KW-0812">Transmembrane</keyword>
<keyword evidence="2 3" id="KW-0802">TPR repeat</keyword>
<feature type="repeat" description="TPR" evidence="3">
    <location>
        <begin position="298"/>
        <end position="331"/>
    </location>
</feature>
<dbReference type="EMBL" id="CAJJDP010000117">
    <property type="protein sequence ID" value="CAD8198445.1"/>
    <property type="molecule type" value="Genomic_DNA"/>
</dbReference>
<dbReference type="Pfam" id="PF13432">
    <property type="entry name" value="TPR_16"/>
    <property type="match status" value="1"/>
</dbReference>
<keyword evidence="6" id="KW-1185">Reference proteome</keyword>
<dbReference type="PANTHER" id="PTHR44943">
    <property type="entry name" value="CELLULOSE SYNTHASE OPERON PROTEIN C"/>
    <property type="match status" value="1"/>
</dbReference>
<reference evidence="5" key="1">
    <citation type="submission" date="2021-01" db="EMBL/GenBank/DDBJ databases">
        <authorList>
            <consortium name="Genoscope - CEA"/>
            <person name="William W."/>
        </authorList>
    </citation>
    <scope>NUCLEOTIDE SEQUENCE</scope>
</reference>
<evidence type="ECO:0000313" key="5">
    <source>
        <dbReference type="EMBL" id="CAD8198445.1"/>
    </source>
</evidence>
<organism evidence="5 6">
    <name type="scientific">Paramecium octaurelia</name>
    <dbReference type="NCBI Taxonomy" id="43137"/>
    <lineage>
        <taxon>Eukaryota</taxon>
        <taxon>Sar</taxon>
        <taxon>Alveolata</taxon>
        <taxon>Ciliophora</taxon>
        <taxon>Intramacronucleata</taxon>
        <taxon>Oligohymenophorea</taxon>
        <taxon>Peniculida</taxon>
        <taxon>Parameciidae</taxon>
        <taxon>Paramecium</taxon>
    </lineage>
</organism>
<evidence type="ECO:0000256" key="1">
    <source>
        <dbReference type="ARBA" id="ARBA00022737"/>
    </source>
</evidence>
<proteinExistence type="predicted"/>
<evidence type="ECO:0008006" key="7">
    <source>
        <dbReference type="Google" id="ProtNLM"/>
    </source>
</evidence>
<name>A0A8S1XBX7_PAROT</name>
<gene>
    <name evidence="5" type="ORF">POCTA_138.1.T1170006</name>
</gene>
<comment type="caution">
    <text evidence="5">The sequence shown here is derived from an EMBL/GenBank/DDBJ whole genome shotgun (WGS) entry which is preliminary data.</text>
</comment>
<feature type="repeat" description="TPR" evidence="3">
    <location>
        <begin position="332"/>
        <end position="365"/>
    </location>
</feature>
<dbReference type="Pfam" id="PF13181">
    <property type="entry name" value="TPR_8"/>
    <property type="match status" value="1"/>
</dbReference>
<dbReference type="InterPro" id="IPR019734">
    <property type="entry name" value="TPR_rpt"/>
</dbReference>
<dbReference type="Pfam" id="PF00515">
    <property type="entry name" value="TPR_1"/>
    <property type="match status" value="1"/>
</dbReference>
<feature type="repeat" description="TPR" evidence="3">
    <location>
        <begin position="264"/>
        <end position="297"/>
    </location>
</feature>